<sequence length="277" mass="29971">MATNVPTVDVGVITNQEGRKSMLKLAERMVISFCGGVSASTAHTWTTLNGTGVDDVRVMTRKSVDDPGRPPGIVLTSKCCHFLLASSSSQKQPLISSVMRIQEVSERLLPPSIAFKNFCLRALGPLAGSSTLGARISPFSSVLGCSRLPPPVSARAVRVGCCSSSVVVSARICLPVSLESCLSHWHLVVRLSRCRRQKQLVGLSLASSPSVGWSPTRRRPLNCAYTLLSDLCYNVSFGCELVLLLRLHHASWVISTYLSSLPSASSFCRDCSLLRHW</sequence>
<dbReference type="PANTHER" id="PTHR45654">
    <property type="entry name" value="HOMEOBOX-LEUCINE ZIPPER PROTEIN MERISTEM L1"/>
    <property type="match status" value="1"/>
</dbReference>
<protein>
    <recommendedName>
        <fullName evidence="1">HD-Zip IV C-terminal domain-containing protein</fullName>
    </recommendedName>
</protein>
<comment type="caution">
    <text evidence="2">The sequence shown here is derived from an EMBL/GenBank/DDBJ whole genome shotgun (WGS) entry which is preliminary data.</text>
</comment>
<dbReference type="PANTHER" id="PTHR45654:SF113">
    <property type="entry name" value="HOMEOBOX LEUCINE ZIPPER PROTEIN"/>
    <property type="match status" value="1"/>
</dbReference>
<evidence type="ECO:0000313" key="3">
    <source>
        <dbReference type="Proteomes" id="UP000289738"/>
    </source>
</evidence>
<dbReference type="Pfam" id="PF25797">
    <property type="entry name" value="PDF2_C"/>
    <property type="match status" value="1"/>
</dbReference>
<dbReference type="InterPro" id="IPR057993">
    <property type="entry name" value="HD-Zip_IV_C"/>
</dbReference>
<reference evidence="2 3" key="1">
    <citation type="submission" date="2019-01" db="EMBL/GenBank/DDBJ databases">
        <title>Sequencing of cultivated peanut Arachis hypogaea provides insights into genome evolution and oil improvement.</title>
        <authorList>
            <person name="Chen X."/>
        </authorList>
    </citation>
    <scope>NUCLEOTIDE SEQUENCE [LARGE SCALE GENOMIC DNA]</scope>
    <source>
        <strain evidence="3">cv. Fuhuasheng</strain>
        <tissue evidence="2">Leaves</tissue>
    </source>
</reference>
<accession>A0A444ZYP2</accession>
<feature type="domain" description="HD-Zip IV C-terminal" evidence="1">
    <location>
        <begin position="16"/>
        <end position="83"/>
    </location>
</feature>
<dbReference type="Proteomes" id="UP000289738">
    <property type="component" value="Chromosome B03"/>
</dbReference>
<proteinExistence type="predicted"/>
<evidence type="ECO:0000313" key="2">
    <source>
        <dbReference type="EMBL" id="RYR19184.1"/>
    </source>
</evidence>
<keyword evidence="3" id="KW-1185">Reference proteome</keyword>
<dbReference type="EMBL" id="SDMP01000013">
    <property type="protein sequence ID" value="RYR19184.1"/>
    <property type="molecule type" value="Genomic_DNA"/>
</dbReference>
<evidence type="ECO:0000259" key="1">
    <source>
        <dbReference type="Pfam" id="PF25797"/>
    </source>
</evidence>
<dbReference type="AlphaFoldDB" id="A0A444ZYP2"/>
<gene>
    <name evidence="2" type="ORF">Ahy_B03g063892</name>
</gene>
<dbReference type="InterPro" id="IPR042160">
    <property type="entry name" value="HD-Zip_IV"/>
</dbReference>
<organism evidence="2 3">
    <name type="scientific">Arachis hypogaea</name>
    <name type="common">Peanut</name>
    <dbReference type="NCBI Taxonomy" id="3818"/>
    <lineage>
        <taxon>Eukaryota</taxon>
        <taxon>Viridiplantae</taxon>
        <taxon>Streptophyta</taxon>
        <taxon>Embryophyta</taxon>
        <taxon>Tracheophyta</taxon>
        <taxon>Spermatophyta</taxon>
        <taxon>Magnoliopsida</taxon>
        <taxon>eudicotyledons</taxon>
        <taxon>Gunneridae</taxon>
        <taxon>Pentapetalae</taxon>
        <taxon>rosids</taxon>
        <taxon>fabids</taxon>
        <taxon>Fabales</taxon>
        <taxon>Fabaceae</taxon>
        <taxon>Papilionoideae</taxon>
        <taxon>50 kb inversion clade</taxon>
        <taxon>dalbergioids sensu lato</taxon>
        <taxon>Dalbergieae</taxon>
        <taxon>Pterocarpus clade</taxon>
        <taxon>Arachis</taxon>
    </lineage>
</organism>
<name>A0A444ZYP2_ARAHY</name>